<name>A0A7K1UGZ1_9MICC</name>
<dbReference type="PANTHER" id="PTHR12215">
    <property type="entry name" value="PHOSPHOPANTETHEINE TRANSFERASE"/>
    <property type="match status" value="1"/>
</dbReference>
<keyword evidence="2 4" id="KW-0808">Transferase</keyword>
<dbReference type="InterPro" id="IPR050559">
    <property type="entry name" value="P-Pant_transferase_sf"/>
</dbReference>
<proteinExistence type="inferred from homology"/>
<dbReference type="Pfam" id="PF01648">
    <property type="entry name" value="ACPS"/>
    <property type="match status" value="1"/>
</dbReference>
<dbReference type="Gene3D" id="3.90.470.20">
    <property type="entry name" value="4'-phosphopantetheinyl transferase domain"/>
    <property type="match status" value="2"/>
</dbReference>
<dbReference type="GO" id="GO:0005829">
    <property type="term" value="C:cytosol"/>
    <property type="evidence" value="ECO:0007669"/>
    <property type="project" value="TreeGrafter"/>
</dbReference>
<dbReference type="InterPro" id="IPR037143">
    <property type="entry name" value="4-PPantetheinyl_Trfase_dom_sf"/>
</dbReference>
<organism evidence="4 5">
    <name type="scientific">Nesterenkonia alkaliphila</name>
    <dbReference type="NCBI Taxonomy" id="1463631"/>
    <lineage>
        <taxon>Bacteria</taxon>
        <taxon>Bacillati</taxon>
        <taxon>Actinomycetota</taxon>
        <taxon>Actinomycetes</taxon>
        <taxon>Micrococcales</taxon>
        <taxon>Micrococcaceae</taxon>
        <taxon>Nesterenkonia</taxon>
    </lineage>
</organism>
<dbReference type="InterPro" id="IPR008278">
    <property type="entry name" value="4-PPantetheinyl_Trfase_dom"/>
</dbReference>
<dbReference type="AlphaFoldDB" id="A0A7K1UGZ1"/>
<comment type="similarity">
    <text evidence="1">Belongs to the P-Pant transferase superfamily. Gsp/Sfp/HetI/AcpT family.</text>
</comment>
<reference evidence="4 5" key="1">
    <citation type="submission" date="2019-12" db="EMBL/GenBank/DDBJ databases">
        <title>Nesterenkonia muleiensis sp. nov., a novel actinobacterium isolated from sap of Populus euphratica.</title>
        <authorList>
            <person name="Wang R."/>
        </authorList>
    </citation>
    <scope>NUCLEOTIDE SEQUENCE [LARGE SCALE GENOMIC DNA]</scope>
    <source>
        <strain evidence="4 5">F10</strain>
    </source>
</reference>
<keyword evidence="5" id="KW-1185">Reference proteome</keyword>
<sequence length="224" mass="23913">MTRAALVSVFQAALDVGGSVATDFEILDPAEQVRAGAFHFLSDASRYISAHAVLRRILGQVLDKAPAEVKLGRAACPLCGGPHGRPVVLNGPLAFNFSLSYAGGLALVAVAMRPVGVDVERTVGRTTMRNLTPLLHPCEQREFRRVDRPLECAAFTQLWVRKEAYLKGLGTGLARELHLDYVGAEGLAAHPVGWVFADIEVPTGYSAAVAIAAETGQEVVVELQ</sequence>
<evidence type="ECO:0000313" key="5">
    <source>
        <dbReference type="Proteomes" id="UP000460157"/>
    </source>
</evidence>
<dbReference type="PANTHER" id="PTHR12215:SF10">
    <property type="entry name" value="L-AMINOADIPATE-SEMIALDEHYDE DEHYDROGENASE-PHOSPHOPANTETHEINYL TRANSFERASE"/>
    <property type="match status" value="1"/>
</dbReference>
<evidence type="ECO:0000313" key="4">
    <source>
        <dbReference type="EMBL" id="MVT25747.1"/>
    </source>
</evidence>
<gene>
    <name evidence="4" type="ORF">GNZ21_05115</name>
</gene>
<feature type="domain" description="4'-phosphopantetheinyl transferase" evidence="3">
    <location>
        <begin position="114"/>
        <end position="178"/>
    </location>
</feature>
<protein>
    <submittedName>
        <fullName evidence="4">4'-phosphopantetheinyl transferase superfamily protein</fullName>
    </submittedName>
</protein>
<dbReference type="GO" id="GO:0000287">
    <property type="term" value="F:magnesium ion binding"/>
    <property type="evidence" value="ECO:0007669"/>
    <property type="project" value="InterPro"/>
</dbReference>
<dbReference type="EMBL" id="WRPM01000031">
    <property type="protein sequence ID" value="MVT25747.1"/>
    <property type="molecule type" value="Genomic_DNA"/>
</dbReference>
<dbReference type="GO" id="GO:0008897">
    <property type="term" value="F:holo-[acyl-carrier-protein] synthase activity"/>
    <property type="evidence" value="ECO:0007669"/>
    <property type="project" value="InterPro"/>
</dbReference>
<accession>A0A7K1UGZ1</accession>
<evidence type="ECO:0000259" key="3">
    <source>
        <dbReference type="Pfam" id="PF01648"/>
    </source>
</evidence>
<dbReference type="Proteomes" id="UP000460157">
    <property type="component" value="Unassembled WGS sequence"/>
</dbReference>
<comment type="caution">
    <text evidence="4">The sequence shown here is derived from an EMBL/GenBank/DDBJ whole genome shotgun (WGS) entry which is preliminary data.</text>
</comment>
<evidence type="ECO:0000256" key="2">
    <source>
        <dbReference type="ARBA" id="ARBA00022679"/>
    </source>
</evidence>
<dbReference type="SUPFAM" id="SSF56214">
    <property type="entry name" value="4'-phosphopantetheinyl transferase"/>
    <property type="match status" value="2"/>
</dbReference>
<evidence type="ECO:0000256" key="1">
    <source>
        <dbReference type="ARBA" id="ARBA00010990"/>
    </source>
</evidence>
<dbReference type="GO" id="GO:0019878">
    <property type="term" value="P:lysine biosynthetic process via aminoadipic acid"/>
    <property type="evidence" value="ECO:0007669"/>
    <property type="project" value="TreeGrafter"/>
</dbReference>